<accession>A0A080M4M0</accession>
<protein>
    <recommendedName>
        <fullName evidence="1">TIR domain-containing protein</fullName>
    </recommendedName>
</protein>
<comment type="caution">
    <text evidence="2">The sequence shown here is derived from an EMBL/GenBank/DDBJ whole genome shotgun (WGS) entry which is preliminary data.</text>
</comment>
<dbReference type="SUPFAM" id="SSF52200">
    <property type="entry name" value="Toll/Interleukin receptor TIR domain"/>
    <property type="match status" value="1"/>
</dbReference>
<dbReference type="AlphaFoldDB" id="A0A080M4M0"/>
<evidence type="ECO:0000313" key="3">
    <source>
        <dbReference type="Proteomes" id="UP000021315"/>
    </source>
</evidence>
<evidence type="ECO:0000259" key="1">
    <source>
        <dbReference type="Pfam" id="PF13676"/>
    </source>
</evidence>
<dbReference type="Pfam" id="PF13676">
    <property type="entry name" value="TIR_2"/>
    <property type="match status" value="1"/>
</dbReference>
<reference evidence="2" key="1">
    <citation type="submission" date="2014-02" db="EMBL/GenBank/DDBJ databases">
        <title>Expanding our view of genomic diversity in Candidatus Accumulibacter clades.</title>
        <authorList>
            <person name="Skennerton C.T."/>
            <person name="Barr J.J."/>
            <person name="Slater F.R."/>
            <person name="Bond P.L."/>
            <person name="Tyson G.W."/>
        </authorList>
    </citation>
    <scope>NUCLEOTIDE SEQUENCE [LARGE SCALE GENOMIC DNA]</scope>
</reference>
<name>A0A080M4M0_9PROT</name>
<feature type="domain" description="TIR" evidence="1">
    <location>
        <begin position="35"/>
        <end position="129"/>
    </location>
</feature>
<dbReference type="Gene3D" id="3.40.50.10140">
    <property type="entry name" value="Toll/interleukin-1 receptor homology (TIR) domain"/>
    <property type="match status" value="1"/>
</dbReference>
<dbReference type="InterPro" id="IPR000157">
    <property type="entry name" value="TIR_dom"/>
</dbReference>
<dbReference type="EMBL" id="JDST02000087">
    <property type="protein sequence ID" value="KFB75430.1"/>
    <property type="molecule type" value="Genomic_DNA"/>
</dbReference>
<dbReference type="STRING" id="1453999.AW06_003523"/>
<keyword evidence="3" id="KW-1185">Reference proteome</keyword>
<sequence>MPIRTDTLRAAGQRTKTFGPRTLTEARTQGAKTAFLCHSHRDADLAKGLVHFLAKAGWSVYIDWEDATMPDKPNRETATKIQQKIKELHYFLFLAMANSMASRWCPWEIGYADGQKPTGQLLIVPTTDGSSTHGNEYLQLYRRVDLGGQGSVEVWQPGQIYASVPIWSL</sequence>
<gene>
    <name evidence="2" type="ORF">AW06_003523</name>
</gene>
<organism evidence="2 3">
    <name type="scientific">Candidatus Accumulibacter cognatus</name>
    <dbReference type="NCBI Taxonomy" id="2954383"/>
    <lineage>
        <taxon>Bacteria</taxon>
        <taxon>Pseudomonadati</taxon>
        <taxon>Pseudomonadota</taxon>
        <taxon>Betaproteobacteria</taxon>
        <taxon>Candidatus Accumulibacter</taxon>
    </lineage>
</organism>
<dbReference type="Proteomes" id="UP000021315">
    <property type="component" value="Unassembled WGS sequence"/>
</dbReference>
<evidence type="ECO:0000313" key="2">
    <source>
        <dbReference type="EMBL" id="KFB75430.1"/>
    </source>
</evidence>
<proteinExistence type="predicted"/>
<dbReference type="RefSeq" id="WP_273704791.1">
    <property type="nucleotide sequence ID" value="NZ_JDST02000087.1"/>
</dbReference>
<dbReference type="GO" id="GO:0007165">
    <property type="term" value="P:signal transduction"/>
    <property type="evidence" value="ECO:0007669"/>
    <property type="project" value="InterPro"/>
</dbReference>
<dbReference type="InterPro" id="IPR035897">
    <property type="entry name" value="Toll_tir_struct_dom_sf"/>
</dbReference>